<dbReference type="InterPro" id="IPR029320">
    <property type="entry name" value="Acyl-CoA_ox_N"/>
</dbReference>
<comment type="cofactor">
    <cofactor evidence="1">
        <name>FAD</name>
        <dbReference type="ChEBI" id="CHEBI:57692"/>
    </cofactor>
</comment>
<dbReference type="OMA" id="TFPTQEL"/>
<feature type="domain" description="Acyl-coenzyme A oxidase N-terminal" evidence="15">
    <location>
        <begin position="19"/>
        <end position="137"/>
    </location>
</feature>
<dbReference type="GO" id="GO:0003997">
    <property type="term" value="F:acyl-CoA oxidase activity"/>
    <property type="evidence" value="ECO:0007669"/>
    <property type="project" value="InterPro"/>
</dbReference>
<keyword evidence="7" id="KW-0276">Fatty acid metabolism</keyword>
<evidence type="ECO:0000256" key="9">
    <source>
        <dbReference type="ARBA" id="ARBA00023098"/>
    </source>
</evidence>
<dbReference type="Pfam" id="PF22924">
    <property type="entry name" value="ACOX_C_alpha1"/>
    <property type="match status" value="1"/>
</dbReference>
<evidence type="ECO:0000256" key="4">
    <source>
        <dbReference type="ARBA" id="ARBA00006288"/>
    </source>
</evidence>
<dbReference type="PIRSF" id="PIRSF000168">
    <property type="entry name" value="Acyl-CoA_oxidase"/>
    <property type="match status" value="1"/>
</dbReference>
<sequence>MSANINKDLVREREKCNFDIQELIHIIDGSKEKTLMRKKVEDLVLSVEDLKDEIPEDYLSHKEKFENAVRKGCKLFDVYLELIDNNIQKADRSPSNIYRIHEGILKQVNPFLLHFGLFIPTIVNQANSEQQAKWLRKGSKMIGTYSQTELGHGTFLRGLETTATFDPETDEFILNSPKLTSYKFWPGGLGHISNASIVMAQLHINGKSHGIHLFLIQIRDFETHEPLPGIKVGEIGPKLGFNTANNGFVGFNNYRIPRTNMLMKNAQVLRDGTYIKSKNDKLTYGSMLLIRVHILTDVAYELARAVTIGVRYSAVRHQSVLKEGEPESQVLDYVTQQHKLFISIASSHAFRVLGQWMWKTYTKVMAEIGDGNMDQLPELHALSCCLKAVSSYDGVQCVERCRLACGGHGYLLSSNLPGVYGIVAASVTYEGEYTVLLLQTARYLVKAWNGAINGKTLPSSIAFLSDNFNQKSSSWDNLPEAIIEGFKAVVAGKIKTAFDSIQSHVNKGRDFEDAWNLSSVKLTAASEAYARFLICDVFWSETKKMTNVSKNVAVVLLQLAELYLVYWALEKSGDLLMYSTISKKNIDNIQSRYEELLGLIRPNAVGLVDAFDIRDEILCSTLGSYDGRVYERLMEEAAKSPLNKDKVNDTFHKYIKPFMIKHKL</sequence>
<evidence type="ECO:0000259" key="16">
    <source>
        <dbReference type="Pfam" id="PF22924"/>
    </source>
</evidence>
<dbReference type="PANTHER" id="PTHR10909">
    <property type="entry name" value="ELECTRON TRANSPORT OXIDOREDUCTASE"/>
    <property type="match status" value="1"/>
</dbReference>
<dbReference type="InterPro" id="IPR046373">
    <property type="entry name" value="Acyl-CoA_Oxase/DH_mid-dom_sf"/>
</dbReference>
<evidence type="ECO:0000256" key="6">
    <source>
        <dbReference type="ARBA" id="ARBA00022827"/>
    </source>
</evidence>
<evidence type="ECO:0000256" key="2">
    <source>
        <dbReference type="ARBA" id="ARBA00004275"/>
    </source>
</evidence>
<evidence type="ECO:0000256" key="8">
    <source>
        <dbReference type="ARBA" id="ARBA00023002"/>
    </source>
</evidence>
<dbReference type="GO" id="GO:0055088">
    <property type="term" value="P:lipid homeostasis"/>
    <property type="evidence" value="ECO:0007669"/>
    <property type="project" value="TreeGrafter"/>
</dbReference>
<dbReference type="SUPFAM" id="SSF47203">
    <property type="entry name" value="Acyl-CoA dehydrogenase C-terminal domain-like"/>
    <property type="match status" value="2"/>
</dbReference>
<evidence type="ECO:0000256" key="1">
    <source>
        <dbReference type="ARBA" id="ARBA00001974"/>
    </source>
</evidence>
<feature type="binding site" evidence="13">
    <location>
        <position position="148"/>
    </location>
    <ligand>
        <name>FAD</name>
        <dbReference type="ChEBI" id="CHEBI:57692"/>
    </ligand>
</feature>
<name>A0A8B8IMG6_VANTA</name>
<dbReference type="Pfam" id="PF14749">
    <property type="entry name" value="Acyl-CoA_ox_N"/>
    <property type="match status" value="1"/>
</dbReference>
<organism evidence="17 18">
    <name type="scientific">Vanessa tameamea</name>
    <name type="common">Kamehameha butterfly</name>
    <dbReference type="NCBI Taxonomy" id="334116"/>
    <lineage>
        <taxon>Eukaryota</taxon>
        <taxon>Metazoa</taxon>
        <taxon>Ecdysozoa</taxon>
        <taxon>Arthropoda</taxon>
        <taxon>Hexapoda</taxon>
        <taxon>Insecta</taxon>
        <taxon>Pterygota</taxon>
        <taxon>Neoptera</taxon>
        <taxon>Endopterygota</taxon>
        <taxon>Lepidoptera</taxon>
        <taxon>Glossata</taxon>
        <taxon>Ditrysia</taxon>
        <taxon>Papilionoidea</taxon>
        <taxon>Nymphalidae</taxon>
        <taxon>Nymphalinae</taxon>
        <taxon>Vanessa</taxon>
    </lineage>
</organism>
<dbReference type="GO" id="GO:0005777">
    <property type="term" value="C:peroxisome"/>
    <property type="evidence" value="ECO:0007669"/>
    <property type="project" value="UniProtKB-SubCell"/>
</dbReference>
<gene>
    <name evidence="18" type="primary">LOC113401387</name>
</gene>
<feature type="domain" description="Acyl-CoA oxidase C-alpha1" evidence="16">
    <location>
        <begin position="284"/>
        <end position="445"/>
    </location>
</feature>
<dbReference type="GO" id="GO:0033540">
    <property type="term" value="P:fatty acid beta-oxidation using acyl-CoA oxidase"/>
    <property type="evidence" value="ECO:0007669"/>
    <property type="project" value="TreeGrafter"/>
</dbReference>
<reference evidence="17" key="1">
    <citation type="submission" date="2025-05" db="UniProtKB">
        <authorList>
            <consortium name="RefSeq"/>
        </authorList>
    </citation>
    <scope>NUCLEOTIDE SEQUENCE [LARGE SCALE GENOMIC DNA]</scope>
</reference>
<keyword evidence="5 11" id="KW-0285">Flavoprotein</keyword>
<feature type="domain" description="Acyl-CoA oxidase C-terminal" evidence="14">
    <location>
        <begin position="479"/>
        <end position="659"/>
    </location>
</feature>
<dbReference type="Proteomes" id="UP001652626">
    <property type="component" value="Chromosome 2"/>
</dbReference>
<evidence type="ECO:0000259" key="15">
    <source>
        <dbReference type="Pfam" id="PF14749"/>
    </source>
</evidence>
<keyword evidence="6 11" id="KW-0274">FAD</keyword>
<comment type="similarity">
    <text evidence="4 11">Belongs to the acyl-CoA oxidase family.</text>
</comment>
<dbReference type="AlphaFoldDB" id="A0A8B8IMG6"/>
<dbReference type="PANTHER" id="PTHR10909:SF250">
    <property type="entry name" value="PEROXISOMAL ACYL-COENZYME A OXIDASE 1"/>
    <property type="match status" value="1"/>
</dbReference>
<dbReference type="InterPro" id="IPR009100">
    <property type="entry name" value="AcylCoA_DH/oxidase_NM_dom_sf"/>
</dbReference>
<evidence type="ECO:0000256" key="12">
    <source>
        <dbReference type="PIRSR" id="PIRSR000168-1"/>
    </source>
</evidence>
<dbReference type="Gene3D" id="2.40.110.10">
    <property type="entry name" value="Butyryl-CoA Dehydrogenase, subunit A, domain 2"/>
    <property type="match status" value="1"/>
</dbReference>
<evidence type="ECO:0000313" key="18">
    <source>
        <dbReference type="RefSeq" id="XP_026497076.2"/>
    </source>
</evidence>
<feature type="active site" description="Proton acceptor" evidence="12">
    <location>
        <position position="430"/>
    </location>
</feature>
<evidence type="ECO:0000256" key="10">
    <source>
        <dbReference type="ARBA" id="ARBA00023140"/>
    </source>
</evidence>
<comment type="subcellular location">
    <subcellularLocation>
        <location evidence="2">Peroxisome</location>
    </subcellularLocation>
</comment>
<dbReference type="InterPro" id="IPR036250">
    <property type="entry name" value="AcylCo_DH-like_C"/>
</dbReference>
<feature type="binding site" evidence="13">
    <location>
        <position position="187"/>
    </location>
    <ligand>
        <name>FAD</name>
        <dbReference type="ChEBI" id="CHEBI:57692"/>
    </ligand>
</feature>
<evidence type="ECO:0000313" key="17">
    <source>
        <dbReference type="Proteomes" id="UP001652626"/>
    </source>
</evidence>
<keyword evidence="9" id="KW-0443">Lipid metabolism</keyword>
<dbReference type="OrthoDB" id="538336at2759"/>
<dbReference type="Pfam" id="PF01756">
    <property type="entry name" value="ACOX"/>
    <property type="match status" value="1"/>
</dbReference>
<dbReference type="SUPFAM" id="SSF56645">
    <property type="entry name" value="Acyl-CoA dehydrogenase NM domain-like"/>
    <property type="match status" value="1"/>
</dbReference>
<protein>
    <recommendedName>
        <fullName evidence="11">Acyl-coenzyme A oxidase</fullName>
    </recommendedName>
</protein>
<dbReference type="InterPro" id="IPR037069">
    <property type="entry name" value="AcylCoA_DH/ox_N_sf"/>
</dbReference>
<reference evidence="18" key="2">
    <citation type="submission" date="2025-08" db="UniProtKB">
        <authorList>
            <consortium name="RefSeq"/>
        </authorList>
    </citation>
    <scope>IDENTIFICATION</scope>
    <source>
        <tissue evidence="18">Whole body</tissue>
    </source>
</reference>
<dbReference type="GeneID" id="113401387"/>
<dbReference type="GO" id="GO:0071949">
    <property type="term" value="F:FAD binding"/>
    <property type="evidence" value="ECO:0007669"/>
    <property type="project" value="InterPro"/>
</dbReference>
<keyword evidence="17" id="KW-1185">Reference proteome</keyword>
<evidence type="ECO:0000256" key="7">
    <source>
        <dbReference type="ARBA" id="ARBA00022832"/>
    </source>
</evidence>
<dbReference type="Gene3D" id="1.20.140.10">
    <property type="entry name" value="Butyryl-CoA Dehydrogenase, subunit A, domain 3"/>
    <property type="match status" value="2"/>
</dbReference>
<accession>A0A8B8IMG6</accession>
<comment type="pathway">
    <text evidence="3">Lipid metabolism; peroxisomal fatty acid beta-oxidation.</text>
</comment>
<proteinExistence type="inferred from homology"/>
<evidence type="ECO:0000256" key="3">
    <source>
        <dbReference type="ARBA" id="ARBA00004846"/>
    </source>
</evidence>
<keyword evidence="10" id="KW-0576">Peroxisome</keyword>
<dbReference type="InterPro" id="IPR002655">
    <property type="entry name" value="Acyl-CoA_oxidase_C"/>
</dbReference>
<dbReference type="RefSeq" id="XP_026497076.2">
    <property type="nucleotide sequence ID" value="XM_026641291.2"/>
</dbReference>
<evidence type="ECO:0000259" key="14">
    <source>
        <dbReference type="Pfam" id="PF01756"/>
    </source>
</evidence>
<dbReference type="Gene3D" id="1.10.540.10">
    <property type="entry name" value="Acyl-CoA dehydrogenase/oxidase, N-terminal domain"/>
    <property type="match status" value="1"/>
</dbReference>
<dbReference type="GO" id="GO:0005504">
    <property type="term" value="F:fatty acid binding"/>
    <property type="evidence" value="ECO:0007669"/>
    <property type="project" value="TreeGrafter"/>
</dbReference>
<evidence type="ECO:0000256" key="11">
    <source>
        <dbReference type="PIRNR" id="PIRNR000168"/>
    </source>
</evidence>
<evidence type="ECO:0000256" key="13">
    <source>
        <dbReference type="PIRSR" id="PIRSR000168-2"/>
    </source>
</evidence>
<dbReference type="InterPro" id="IPR012258">
    <property type="entry name" value="Acyl-CoA_oxidase"/>
</dbReference>
<evidence type="ECO:0000256" key="5">
    <source>
        <dbReference type="ARBA" id="ARBA00022630"/>
    </source>
</evidence>
<dbReference type="InterPro" id="IPR055060">
    <property type="entry name" value="ACOX_C_alpha1"/>
</dbReference>
<keyword evidence="8" id="KW-0560">Oxidoreductase</keyword>